<dbReference type="Gene3D" id="3.20.20.70">
    <property type="entry name" value="Aldolase class I"/>
    <property type="match status" value="1"/>
</dbReference>
<name>A0A7Y2E649_UNCEI</name>
<feature type="domain" description="PDZ" evidence="2">
    <location>
        <begin position="2"/>
        <end position="36"/>
    </location>
</feature>
<dbReference type="AlphaFoldDB" id="A0A7Y2E649"/>
<organism evidence="4 5">
    <name type="scientific">Eiseniibacteriota bacterium</name>
    <dbReference type="NCBI Taxonomy" id="2212470"/>
    <lineage>
        <taxon>Bacteria</taxon>
        <taxon>Candidatus Eiseniibacteriota</taxon>
    </lineage>
</organism>
<evidence type="ECO:0000313" key="4">
    <source>
        <dbReference type="EMBL" id="NNF05380.1"/>
    </source>
</evidence>
<evidence type="ECO:0000259" key="1">
    <source>
        <dbReference type="Pfam" id="PF04459"/>
    </source>
</evidence>
<dbReference type="InterPro" id="IPR013785">
    <property type="entry name" value="Aldolase_TIM"/>
</dbReference>
<dbReference type="EMBL" id="JABDJR010000046">
    <property type="protein sequence ID" value="NNF05380.1"/>
    <property type="molecule type" value="Genomic_DNA"/>
</dbReference>
<accession>A0A7Y2E649</accession>
<sequence>MEPGSQAADAGIVAGDRLVAIAGQKVRDFLDLHLWLGDEELHLTLEHKDVYGKPFDVTIQREYGRSLGLTFPDPRIRLCGNDCPFCFVDQLPDGVRKNLDVRDDDYRFSYLYGNFITLTNLKEWEFERIIEQELSPLYISVHAIDPVVREKCLKSPRSGEVMDRIHQLLDGGIDLHTQIVAIPGINDGFAMEETIFGLADYYPGIRSVAVVPVGLTGHRAGLPDLRTYTRKEAGKIVEGVRRYGRALKRRLGAQFVYIADEFVVLAGKPIPGQEYYDGFEQTENGVGMVRQLWDRIEAASAEDYKADRKRAWIVTGESFGPLLKEKLEDIQKRTPGTHVEMLVAENQLFGRPTTVAGLLGAKDILRTAKPHVQAGDIVLIPDEALNQDGVFLDDWTMPQLEKEMGVPIFNSWDPLLPPVPEVHEVGAW</sequence>
<proteinExistence type="predicted"/>
<gene>
    <name evidence="4" type="ORF">HKN21_01335</name>
</gene>
<comment type="caution">
    <text evidence="4">The sequence shown here is derived from an EMBL/GenBank/DDBJ whole genome shotgun (WGS) entry which is preliminary data.</text>
</comment>
<protein>
    <submittedName>
        <fullName evidence="4">DUF512 domain-containing protein</fullName>
    </submittedName>
</protein>
<dbReference type="InterPro" id="IPR045375">
    <property type="entry name" value="Put_radical_SAM-like_N"/>
</dbReference>
<dbReference type="InterPro" id="IPR058240">
    <property type="entry name" value="rSAM_sf"/>
</dbReference>
<dbReference type="SUPFAM" id="SSF50156">
    <property type="entry name" value="PDZ domain-like"/>
    <property type="match status" value="1"/>
</dbReference>
<dbReference type="InterPro" id="IPR041489">
    <property type="entry name" value="PDZ_6"/>
</dbReference>
<evidence type="ECO:0000313" key="5">
    <source>
        <dbReference type="Proteomes" id="UP000547674"/>
    </source>
</evidence>
<feature type="domain" description="Putative radical SAM N-terminal" evidence="3">
    <location>
        <begin position="62"/>
        <end position="208"/>
    </location>
</feature>
<evidence type="ECO:0000259" key="2">
    <source>
        <dbReference type="Pfam" id="PF17820"/>
    </source>
</evidence>
<feature type="domain" description="DUF512" evidence="1">
    <location>
        <begin position="211"/>
        <end position="409"/>
    </location>
</feature>
<dbReference type="Pfam" id="PF04459">
    <property type="entry name" value="DUF512"/>
    <property type="match status" value="1"/>
</dbReference>
<reference evidence="4 5" key="1">
    <citation type="submission" date="2020-03" db="EMBL/GenBank/DDBJ databases">
        <title>Metabolic flexibility allows generalist bacteria to become dominant in a frequently disturbed ecosystem.</title>
        <authorList>
            <person name="Chen Y.-J."/>
            <person name="Leung P.M."/>
            <person name="Bay S.K."/>
            <person name="Hugenholtz P."/>
            <person name="Kessler A.J."/>
            <person name="Shelley G."/>
            <person name="Waite D.W."/>
            <person name="Cook P.L."/>
            <person name="Greening C."/>
        </authorList>
    </citation>
    <scope>NUCLEOTIDE SEQUENCE [LARGE SCALE GENOMIC DNA]</scope>
    <source>
        <strain evidence="4">SS_bin_28</strain>
    </source>
</reference>
<dbReference type="InterPro" id="IPR036034">
    <property type="entry name" value="PDZ_sf"/>
</dbReference>
<evidence type="ECO:0000259" key="3">
    <source>
        <dbReference type="Pfam" id="PF19238"/>
    </source>
</evidence>
<dbReference type="InterPro" id="IPR007549">
    <property type="entry name" value="DUF512"/>
</dbReference>
<dbReference type="SUPFAM" id="SSF102114">
    <property type="entry name" value="Radical SAM enzymes"/>
    <property type="match status" value="1"/>
</dbReference>
<dbReference type="Pfam" id="PF19238">
    <property type="entry name" value="Radical_SAM_2"/>
    <property type="match status" value="1"/>
</dbReference>
<dbReference type="Proteomes" id="UP000547674">
    <property type="component" value="Unassembled WGS sequence"/>
</dbReference>
<dbReference type="Gene3D" id="2.30.42.10">
    <property type="match status" value="1"/>
</dbReference>
<dbReference type="Pfam" id="PF17820">
    <property type="entry name" value="PDZ_6"/>
    <property type="match status" value="1"/>
</dbReference>